<organism evidence="2 3">
    <name type="scientific">Haemophilus parahaemolyticus</name>
    <dbReference type="NCBI Taxonomy" id="735"/>
    <lineage>
        <taxon>Bacteria</taxon>
        <taxon>Pseudomonadati</taxon>
        <taxon>Pseudomonadota</taxon>
        <taxon>Gammaproteobacteria</taxon>
        <taxon>Pasteurellales</taxon>
        <taxon>Pasteurellaceae</taxon>
        <taxon>Haemophilus</taxon>
    </lineage>
</organism>
<accession>A0AAE6JUG3</accession>
<reference evidence="2 3" key="1">
    <citation type="submission" date="2019-04" db="EMBL/GenBank/DDBJ databases">
        <title>Complete Genome and Methylome Analysis of Haemophilus haemolyticus NEB129.</title>
        <authorList>
            <person name="Fomenkov A."/>
            <person name="Roberts R.J."/>
            <person name="Anton B.P."/>
            <person name="Vincze T."/>
        </authorList>
    </citation>
    <scope>NUCLEOTIDE SEQUENCE [LARGE SCALE GENOMIC DNA]</scope>
    <source>
        <strain evidence="2 3">NEB129</strain>
    </source>
</reference>
<dbReference type="RefSeq" id="WP_039863380.1">
    <property type="nucleotide sequence ID" value="NZ_CP038817.1"/>
</dbReference>
<feature type="transmembrane region" description="Helical" evidence="1">
    <location>
        <begin position="64"/>
        <end position="84"/>
    </location>
</feature>
<dbReference type="AlphaFoldDB" id="A0AAE6JUG3"/>
<evidence type="ECO:0000313" key="2">
    <source>
        <dbReference type="EMBL" id="QEN11096.1"/>
    </source>
</evidence>
<feature type="transmembrane region" description="Helical" evidence="1">
    <location>
        <begin position="134"/>
        <end position="151"/>
    </location>
</feature>
<feature type="transmembrane region" description="Helical" evidence="1">
    <location>
        <begin position="96"/>
        <end position="114"/>
    </location>
</feature>
<dbReference type="Proteomes" id="UP000323974">
    <property type="component" value="Chromosome"/>
</dbReference>
<keyword evidence="1" id="KW-0472">Membrane</keyword>
<evidence type="ECO:0000256" key="1">
    <source>
        <dbReference type="SAM" id="Phobius"/>
    </source>
</evidence>
<keyword evidence="1" id="KW-1133">Transmembrane helix</keyword>
<protein>
    <submittedName>
        <fullName evidence="2">Uncharacterized protein</fullName>
    </submittedName>
</protein>
<dbReference type="GeneID" id="78224750"/>
<gene>
    <name evidence="2" type="ORF">E5Q53_06490</name>
</gene>
<sequence>MIYTICLFILVIFIYLALTPDMERDFINNIKLKIKFKNGKRLICFLFILFAVFHYFLFSDISNPNVGVLFIITLLICMCWIYMFSNFNKLSEDIRVKLIIIGGLFVATCMTATSMPLEQKNNEDISNIYQLKTFWNFIYLVMPVFFIYELSKKNKLLELLSKYRKYRRYLRIKTIDLNKREQQ</sequence>
<feature type="transmembrane region" description="Helical" evidence="1">
    <location>
        <begin position="42"/>
        <end position="58"/>
    </location>
</feature>
<keyword evidence="1" id="KW-0812">Transmembrane</keyword>
<dbReference type="KEGG" id="hpaa:E5Q53_06490"/>
<feature type="transmembrane region" description="Helical" evidence="1">
    <location>
        <begin position="6"/>
        <end position="22"/>
    </location>
</feature>
<proteinExistence type="predicted"/>
<name>A0AAE6JUG3_HAEPH</name>
<dbReference type="EMBL" id="CP038817">
    <property type="protein sequence ID" value="QEN11096.1"/>
    <property type="molecule type" value="Genomic_DNA"/>
</dbReference>
<evidence type="ECO:0000313" key="3">
    <source>
        <dbReference type="Proteomes" id="UP000323974"/>
    </source>
</evidence>